<dbReference type="Proteomes" id="UP001230253">
    <property type="component" value="Unassembled WGS sequence"/>
</dbReference>
<keyword evidence="12" id="KW-1185">Reference proteome</keyword>
<gene>
    <name evidence="11" type="ORF">J2R99_001446</name>
</gene>
<keyword evidence="4 9" id="KW-0997">Cell inner membrane</keyword>
<comment type="subunit">
    <text evidence="9">The complex comprises the extracytoplasmic solute receptor protein and the two transmembrane proteins.</text>
</comment>
<evidence type="ECO:0000313" key="12">
    <source>
        <dbReference type="Proteomes" id="UP001230253"/>
    </source>
</evidence>
<evidence type="ECO:0000256" key="4">
    <source>
        <dbReference type="ARBA" id="ARBA00022519"/>
    </source>
</evidence>
<dbReference type="EMBL" id="JAUSUK010000001">
    <property type="protein sequence ID" value="MDQ0325597.1"/>
    <property type="molecule type" value="Genomic_DNA"/>
</dbReference>
<evidence type="ECO:0000256" key="7">
    <source>
        <dbReference type="ARBA" id="ARBA00023136"/>
    </source>
</evidence>
<name>A0ABU0C957_9BRAD</name>
<dbReference type="PANTHER" id="PTHR35011:SF4">
    <property type="entry name" value="SLL1102 PROTEIN"/>
    <property type="match status" value="1"/>
</dbReference>
<proteinExistence type="inferred from homology"/>
<sequence length="180" mass="20047">MKAIIAVIDGLNYRIGRAVMWLAVLTALVQFATVILRYVFSIGFIPMQESIWYMHAILFMTGAGFTLLQDGHVRVDVLYREASPRKKALVDLFGALFLLLPVCVAAFWLSLGYVSNSWRILERSTEVSGLPLIFALKTFIWVFAVLVGLQGVAMALRAVIALKEHDDNYTAAGIVRDSVH</sequence>
<evidence type="ECO:0000256" key="2">
    <source>
        <dbReference type="ARBA" id="ARBA00022448"/>
    </source>
</evidence>
<comment type="function">
    <text evidence="9">Part of the tripartite ATP-independent periplasmic (TRAP) transport system.</text>
</comment>
<protein>
    <recommendedName>
        <fullName evidence="9">TRAP transporter small permease protein</fullName>
    </recommendedName>
</protein>
<keyword evidence="6 9" id="KW-1133">Transmembrane helix</keyword>
<keyword evidence="3" id="KW-1003">Cell membrane</keyword>
<evidence type="ECO:0000256" key="1">
    <source>
        <dbReference type="ARBA" id="ARBA00004429"/>
    </source>
</evidence>
<feature type="transmembrane region" description="Helical" evidence="9">
    <location>
        <begin position="89"/>
        <end position="111"/>
    </location>
</feature>
<keyword evidence="5 9" id="KW-0812">Transmembrane</keyword>
<evidence type="ECO:0000256" key="6">
    <source>
        <dbReference type="ARBA" id="ARBA00022989"/>
    </source>
</evidence>
<evidence type="ECO:0000256" key="5">
    <source>
        <dbReference type="ARBA" id="ARBA00022692"/>
    </source>
</evidence>
<evidence type="ECO:0000256" key="9">
    <source>
        <dbReference type="RuleBase" id="RU369079"/>
    </source>
</evidence>
<keyword evidence="7 9" id="KW-0472">Membrane</keyword>
<feature type="transmembrane region" description="Helical" evidence="9">
    <location>
        <begin position="131"/>
        <end position="156"/>
    </location>
</feature>
<feature type="transmembrane region" description="Helical" evidence="9">
    <location>
        <begin position="51"/>
        <end position="68"/>
    </location>
</feature>
<keyword evidence="2 9" id="KW-0813">Transport</keyword>
<accession>A0ABU0C957</accession>
<comment type="similarity">
    <text evidence="8 9">Belongs to the TRAP transporter small permease family.</text>
</comment>
<feature type="domain" description="Tripartite ATP-independent periplasmic transporters DctQ component" evidence="10">
    <location>
        <begin position="27"/>
        <end position="162"/>
    </location>
</feature>
<organism evidence="11 12">
    <name type="scientific">Rhodopseudomonas julia</name>
    <dbReference type="NCBI Taxonomy" id="200617"/>
    <lineage>
        <taxon>Bacteria</taxon>
        <taxon>Pseudomonadati</taxon>
        <taxon>Pseudomonadota</taxon>
        <taxon>Alphaproteobacteria</taxon>
        <taxon>Hyphomicrobiales</taxon>
        <taxon>Nitrobacteraceae</taxon>
        <taxon>Rhodopseudomonas</taxon>
    </lineage>
</organism>
<evidence type="ECO:0000256" key="3">
    <source>
        <dbReference type="ARBA" id="ARBA00022475"/>
    </source>
</evidence>
<reference evidence="11 12" key="1">
    <citation type="submission" date="2023-07" db="EMBL/GenBank/DDBJ databases">
        <title>Genomic Encyclopedia of Type Strains, Phase IV (KMG-IV): sequencing the most valuable type-strain genomes for metagenomic binning, comparative biology and taxonomic classification.</title>
        <authorList>
            <person name="Goeker M."/>
        </authorList>
    </citation>
    <scope>NUCLEOTIDE SEQUENCE [LARGE SCALE GENOMIC DNA]</scope>
    <source>
        <strain evidence="11 12">DSM 11549</strain>
    </source>
</reference>
<dbReference type="PANTHER" id="PTHR35011">
    <property type="entry name" value="2,3-DIKETO-L-GULONATE TRAP TRANSPORTER SMALL PERMEASE PROTEIN YIAM"/>
    <property type="match status" value="1"/>
</dbReference>
<comment type="subcellular location">
    <subcellularLocation>
        <location evidence="1 9">Cell inner membrane</location>
        <topology evidence="1 9">Multi-pass membrane protein</topology>
    </subcellularLocation>
</comment>
<evidence type="ECO:0000256" key="8">
    <source>
        <dbReference type="ARBA" id="ARBA00038436"/>
    </source>
</evidence>
<dbReference type="InterPro" id="IPR007387">
    <property type="entry name" value="TRAP_DctQ"/>
</dbReference>
<evidence type="ECO:0000313" key="11">
    <source>
        <dbReference type="EMBL" id="MDQ0325597.1"/>
    </source>
</evidence>
<evidence type="ECO:0000259" key="10">
    <source>
        <dbReference type="Pfam" id="PF04290"/>
    </source>
</evidence>
<comment type="caution">
    <text evidence="11">The sequence shown here is derived from an EMBL/GenBank/DDBJ whole genome shotgun (WGS) entry which is preliminary data.</text>
</comment>
<dbReference type="RefSeq" id="WP_307153780.1">
    <property type="nucleotide sequence ID" value="NZ_JAUSUK010000001.1"/>
</dbReference>
<feature type="transmembrane region" description="Helical" evidence="9">
    <location>
        <begin position="21"/>
        <end position="45"/>
    </location>
</feature>
<dbReference type="Pfam" id="PF04290">
    <property type="entry name" value="DctQ"/>
    <property type="match status" value="1"/>
</dbReference>
<dbReference type="InterPro" id="IPR055348">
    <property type="entry name" value="DctQ"/>
</dbReference>